<accession>A0AAU8GW57</accession>
<proteinExistence type="predicted"/>
<dbReference type="GO" id="GO:0016787">
    <property type="term" value="F:hydrolase activity"/>
    <property type="evidence" value="ECO:0007669"/>
    <property type="project" value="UniProtKB-KW"/>
</dbReference>
<dbReference type="Pfam" id="PF00149">
    <property type="entry name" value="Metallophos"/>
    <property type="match status" value="1"/>
</dbReference>
<protein>
    <submittedName>
        <fullName evidence="3">Metallophosphoesterase</fullName>
    </submittedName>
</protein>
<dbReference type="RefSeq" id="WP_353683399.1">
    <property type="nucleotide sequence ID" value="NZ_CP144373.1"/>
</dbReference>
<dbReference type="EMBL" id="CP144373">
    <property type="protein sequence ID" value="XCH45857.1"/>
    <property type="molecule type" value="Genomic_DNA"/>
</dbReference>
<dbReference type="KEGG" id="taut:V4D30_05855"/>
<gene>
    <name evidence="3" type="ORF">V4D30_05855</name>
</gene>
<dbReference type="PANTHER" id="PTHR30337:SF7">
    <property type="entry name" value="PHOSPHOESTERASE"/>
    <property type="match status" value="1"/>
</dbReference>
<dbReference type="InterPro" id="IPR050535">
    <property type="entry name" value="DNA_Repair-Maintenance_Comp"/>
</dbReference>
<dbReference type="SUPFAM" id="SSF56300">
    <property type="entry name" value="Metallo-dependent phosphatases"/>
    <property type="match status" value="1"/>
</dbReference>
<dbReference type="InterPro" id="IPR041796">
    <property type="entry name" value="Mre11_N"/>
</dbReference>
<evidence type="ECO:0000256" key="1">
    <source>
        <dbReference type="ARBA" id="ARBA00022801"/>
    </source>
</evidence>
<reference evidence="3" key="1">
    <citation type="submission" date="2024-01" db="EMBL/GenBank/DDBJ databases">
        <title>The first autotrophic representatives of the genus Thermodesulfovibrio.</title>
        <authorList>
            <person name="Maltseva A.I."/>
            <person name="Elcheninov A.G."/>
            <person name="Kublanov I.V."/>
            <person name="Lebedinsky A.V."/>
            <person name="Frolov E.N."/>
        </authorList>
    </citation>
    <scope>NUCLEOTIDE SEQUENCE</scope>
    <source>
        <strain evidence="3">3907-1M</strain>
    </source>
</reference>
<evidence type="ECO:0000259" key="2">
    <source>
        <dbReference type="Pfam" id="PF00149"/>
    </source>
</evidence>
<name>A0AAU8GW57_9BACT</name>
<dbReference type="PANTHER" id="PTHR30337">
    <property type="entry name" value="COMPONENT OF ATP-DEPENDENT DSDNA EXONUCLEASE"/>
    <property type="match status" value="1"/>
</dbReference>
<dbReference type="InterPro" id="IPR004843">
    <property type="entry name" value="Calcineurin-like_PHP"/>
</dbReference>
<dbReference type="AlphaFoldDB" id="A0AAU8GW57"/>
<dbReference type="CDD" id="cd00840">
    <property type="entry name" value="MPP_Mre11_N"/>
    <property type="match status" value="1"/>
</dbReference>
<feature type="domain" description="Calcineurin-like phosphoesterase" evidence="2">
    <location>
        <begin position="3"/>
        <end position="196"/>
    </location>
</feature>
<evidence type="ECO:0000313" key="3">
    <source>
        <dbReference type="EMBL" id="XCH45857.1"/>
    </source>
</evidence>
<sequence length="377" mass="43272">MKFKFLHVSDLHLGLKIKEIDRLKYCQQALLKAFKIIKEKQLDAMIVAGDFFENDKIYREDIEFLNEVFELIYPKPVIISPGNHDFLAPDCPYDEKLLNILRFKGWQENVKVFKKPEFSFFPLDNVNIYGKPCINRQARAFDKSININPAKINIAVIHASRVNFNPESKEVWHPFEDSDILKSGFDYIALGHYHNYSEISDDSGIKAAYSGSMVPASIYEYGKRGGLIVEIVKEGGKTKIETEFVGLSDFSIKKIEISASQNMEKVKNIISNEITESDAPQDTLFIVKIKGMGDLNINYLKELFSGHKILFDISEFTKFDIERLREVSPQTTIGIFINEMLKMIEQSDDEEKQILEDALIYGLDAFAGKQITPKFYD</sequence>
<organism evidence="3">
    <name type="scientific">Thermodesulfovibrio autotrophicus</name>
    <dbReference type="NCBI Taxonomy" id="3118333"/>
    <lineage>
        <taxon>Bacteria</taxon>
        <taxon>Pseudomonadati</taxon>
        <taxon>Nitrospirota</taxon>
        <taxon>Thermodesulfovibrionia</taxon>
        <taxon>Thermodesulfovibrionales</taxon>
        <taxon>Thermodesulfovibrionaceae</taxon>
        <taxon>Thermodesulfovibrio</taxon>
    </lineage>
</organism>
<dbReference type="Gene3D" id="3.60.21.10">
    <property type="match status" value="1"/>
</dbReference>
<dbReference type="InterPro" id="IPR029052">
    <property type="entry name" value="Metallo-depent_PP-like"/>
</dbReference>
<keyword evidence="1" id="KW-0378">Hydrolase</keyword>